<dbReference type="SMART" id="SM00959">
    <property type="entry name" value="Rho_N"/>
    <property type="match status" value="1"/>
</dbReference>
<dbReference type="HOGENOM" id="CLU_016377_2_0_11"/>
<feature type="compositionally biased region" description="Basic residues" evidence="12">
    <location>
        <begin position="227"/>
        <end position="238"/>
    </location>
</feature>
<dbReference type="InterPro" id="IPR003034">
    <property type="entry name" value="SAP_dom"/>
</dbReference>
<feature type="binding site" evidence="9">
    <location>
        <begin position="538"/>
        <end position="543"/>
    </location>
    <ligand>
        <name>ATP</name>
        <dbReference type="ChEBI" id="CHEBI:30616"/>
    </ligand>
</feature>
<feature type="compositionally biased region" description="Basic and acidic residues" evidence="12">
    <location>
        <begin position="47"/>
        <end position="61"/>
    </location>
</feature>
<dbReference type="InterPro" id="IPR004665">
    <property type="entry name" value="Term_rho"/>
</dbReference>
<keyword evidence="7 9" id="KW-0805">Transcription regulation</keyword>
<dbReference type="Gene3D" id="3.40.50.300">
    <property type="entry name" value="P-loop containing nucleotide triphosphate hydrolases"/>
    <property type="match status" value="1"/>
</dbReference>
<feature type="compositionally biased region" description="Basic and acidic residues" evidence="12">
    <location>
        <begin position="203"/>
        <end position="212"/>
    </location>
</feature>
<evidence type="ECO:0000256" key="2">
    <source>
        <dbReference type="ARBA" id="ARBA00022741"/>
    </source>
</evidence>
<keyword evidence="1 9" id="KW-0806">Transcription termination</keyword>
<dbReference type="NCBIfam" id="NF006886">
    <property type="entry name" value="PRK09376.1"/>
    <property type="match status" value="1"/>
</dbReference>
<evidence type="ECO:0000256" key="5">
    <source>
        <dbReference type="ARBA" id="ARBA00022840"/>
    </source>
</evidence>
<organism evidence="14 15">
    <name type="scientific">Slackia piriformis YIT 12062</name>
    <dbReference type="NCBI Taxonomy" id="742818"/>
    <lineage>
        <taxon>Bacteria</taxon>
        <taxon>Bacillati</taxon>
        <taxon>Actinomycetota</taxon>
        <taxon>Coriobacteriia</taxon>
        <taxon>Eggerthellales</taxon>
        <taxon>Eggerthellaceae</taxon>
        <taxon>Slackia</taxon>
    </lineage>
</organism>
<dbReference type="Proteomes" id="UP000006069">
    <property type="component" value="Unassembled WGS sequence"/>
</dbReference>
<evidence type="ECO:0000313" key="15">
    <source>
        <dbReference type="Proteomes" id="UP000006069"/>
    </source>
</evidence>
<dbReference type="GO" id="GO:0005524">
    <property type="term" value="F:ATP binding"/>
    <property type="evidence" value="ECO:0007669"/>
    <property type="project" value="UniProtKB-UniRule"/>
</dbReference>
<proteinExistence type="inferred from homology"/>
<dbReference type="SMART" id="SM00357">
    <property type="entry name" value="CSP"/>
    <property type="match status" value="1"/>
</dbReference>
<dbReference type="InterPro" id="IPR011113">
    <property type="entry name" value="Rho_RNA-bd"/>
</dbReference>
<gene>
    <name evidence="9" type="primary">rho</name>
    <name evidence="14" type="ORF">HMPREF9451_01273</name>
</gene>
<dbReference type="HAMAP" id="MF_01884">
    <property type="entry name" value="Rho"/>
    <property type="match status" value="1"/>
</dbReference>
<dbReference type="AlphaFoldDB" id="K0YJH1"/>
<dbReference type="eggNOG" id="COG1158">
    <property type="taxonomic scope" value="Bacteria"/>
</dbReference>
<dbReference type="NCBIfam" id="TIGR00767">
    <property type="entry name" value="rho"/>
    <property type="match status" value="1"/>
</dbReference>
<keyword evidence="6 9" id="KW-0694">RNA-binding</keyword>
<dbReference type="Pfam" id="PF02037">
    <property type="entry name" value="SAP"/>
    <property type="match status" value="1"/>
</dbReference>
<evidence type="ECO:0000259" key="13">
    <source>
        <dbReference type="PROSITE" id="PS51856"/>
    </source>
</evidence>
<comment type="caution">
    <text evidence="9">Lacks conserved residue(s) required for the propagation of feature annotation.</text>
</comment>
<dbReference type="GO" id="GO:0008186">
    <property type="term" value="F:ATP-dependent activity, acting on RNA"/>
    <property type="evidence" value="ECO:0007669"/>
    <property type="project" value="UniProtKB-UniRule"/>
</dbReference>
<dbReference type="PROSITE" id="PS51856">
    <property type="entry name" value="RHO_RNA_BD"/>
    <property type="match status" value="1"/>
</dbReference>
<keyword evidence="2 9" id="KW-0547">Nucleotide-binding</keyword>
<comment type="caution">
    <text evidence="14">The sequence shown here is derived from an EMBL/GenBank/DDBJ whole genome shotgun (WGS) entry which is preliminary data.</text>
</comment>
<dbReference type="Pfam" id="PF00006">
    <property type="entry name" value="ATP-synt_ab"/>
    <property type="match status" value="1"/>
</dbReference>
<keyword evidence="3 9" id="KW-0378">Hydrolase</keyword>
<dbReference type="InterPro" id="IPR012340">
    <property type="entry name" value="NA-bd_OB-fold"/>
</dbReference>
<evidence type="ECO:0000256" key="8">
    <source>
        <dbReference type="ARBA" id="ARBA00023163"/>
    </source>
</evidence>
<dbReference type="SMART" id="SM00382">
    <property type="entry name" value="AAA"/>
    <property type="match status" value="1"/>
</dbReference>
<feature type="binding site" evidence="9">
    <location>
        <position position="569"/>
    </location>
    <ligand>
        <name>ATP</name>
        <dbReference type="ChEBI" id="CHEBI:30616"/>
    </ligand>
</feature>
<dbReference type="PANTHER" id="PTHR46425">
    <property type="entry name" value="TRANSCRIPTION TERMINATION FACTOR RHO"/>
    <property type="match status" value="1"/>
</dbReference>
<feature type="compositionally biased region" description="Basic and acidic residues" evidence="12">
    <location>
        <begin position="1"/>
        <end position="11"/>
    </location>
</feature>
<evidence type="ECO:0000256" key="12">
    <source>
        <dbReference type="SAM" id="MobiDB-lite"/>
    </source>
</evidence>
<name>K0YJH1_9ACTN</name>
<dbReference type="EC" id="3.6.4.-" evidence="9 10"/>
<dbReference type="Gene3D" id="2.40.50.140">
    <property type="entry name" value="Nucleic acid-binding proteins"/>
    <property type="match status" value="1"/>
</dbReference>
<dbReference type="GO" id="GO:0016787">
    <property type="term" value="F:hydrolase activity"/>
    <property type="evidence" value="ECO:0007669"/>
    <property type="project" value="UniProtKB-KW"/>
</dbReference>
<evidence type="ECO:0000256" key="10">
    <source>
        <dbReference type="NCBIfam" id="TIGR00767"/>
    </source>
</evidence>
<evidence type="ECO:0000313" key="14">
    <source>
        <dbReference type="EMBL" id="EJZ83752.1"/>
    </source>
</evidence>
<dbReference type="PATRIC" id="fig|742818.3.peg.1337"/>
<dbReference type="InterPro" id="IPR041703">
    <property type="entry name" value="Rho_factor_ATP-bd"/>
</dbReference>
<keyword evidence="8 9" id="KW-0804">Transcription</keyword>
<comment type="function">
    <text evidence="9">Facilitates transcription termination by a mechanism that involves Rho binding to the nascent RNA, activation of Rho's RNA-dependent ATPase activity, and release of the mRNA from the DNA template.</text>
</comment>
<dbReference type="InParanoid" id="K0YJH1"/>
<protein>
    <recommendedName>
        <fullName evidence="9 10">Transcription termination factor Rho</fullName>
        <ecNumber evidence="9 10">3.6.4.-</ecNumber>
    </recommendedName>
    <alternativeName>
        <fullName evidence="9">ATP-dependent helicase Rho</fullName>
    </alternativeName>
</protein>
<dbReference type="CDD" id="cd04459">
    <property type="entry name" value="Rho_CSD"/>
    <property type="match status" value="1"/>
</dbReference>
<evidence type="ECO:0000256" key="3">
    <source>
        <dbReference type="ARBA" id="ARBA00022801"/>
    </source>
</evidence>
<dbReference type="InterPro" id="IPR003593">
    <property type="entry name" value="AAA+_ATPase"/>
</dbReference>
<dbReference type="GO" id="GO:0006353">
    <property type="term" value="P:DNA-templated transcription termination"/>
    <property type="evidence" value="ECO:0007669"/>
    <property type="project" value="UniProtKB-UniRule"/>
</dbReference>
<feature type="binding site" evidence="9">
    <location>
        <begin position="526"/>
        <end position="531"/>
    </location>
    <ligand>
        <name>ATP</name>
        <dbReference type="ChEBI" id="CHEBI:30616"/>
    </ligand>
</feature>
<dbReference type="SUPFAM" id="SSF50249">
    <property type="entry name" value="Nucleic acid-binding proteins"/>
    <property type="match status" value="1"/>
</dbReference>
<dbReference type="InterPro" id="IPR000194">
    <property type="entry name" value="ATPase_F1/V1/A1_a/bsu_nucl-bd"/>
</dbReference>
<feature type="compositionally biased region" description="Basic residues" evidence="12">
    <location>
        <begin position="182"/>
        <end position="192"/>
    </location>
</feature>
<dbReference type="InterPro" id="IPR027417">
    <property type="entry name" value="P-loop_NTPase"/>
</dbReference>
<evidence type="ECO:0000256" key="9">
    <source>
        <dbReference type="HAMAP-Rule" id="MF_01884"/>
    </source>
</evidence>
<dbReference type="GO" id="GO:0003723">
    <property type="term" value="F:RNA binding"/>
    <property type="evidence" value="ECO:0007669"/>
    <property type="project" value="UniProtKB-UniRule"/>
</dbReference>
<dbReference type="CDD" id="cd01128">
    <property type="entry name" value="rho_factor_C"/>
    <property type="match status" value="1"/>
</dbReference>
<evidence type="ECO:0000256" key="7">
    <source>
        <dbReference type="ARBA" id="ARBA00023015"/>
    </source>
</evidence>
<feature type="compositionally biased region" description="Acidic residues" evidence="12">
    <location>
        <begin position="213"/>
        <end position="222"/>
    </location>
</feature>
<dbReference type="InterPro" id="IPR011129">
    <property type="entry name" value="CSD"/>
</dbReference>
<accession>K0YJH1</accession>
<feature type="region of interest" description="Disordered" evidence="12">
    <location>
        <begin position="1"/>
        <end position="366"/>
    </location>
</feature>
<evidence type="ECO:0000256" key="1">
    <source>
        <dbReference type="ARBA" id="ARBA00022472"/>
    </source>
</evidence>
<dbReference type="SMART" id="SM00513">
    <property type="entry name" value="SAP"/>
    <property type="match status" value="1"/>
</dbReference>
<keyword evidence="4 9" id="KW-0347">Helicase</keyword>
<dbReference type="SUPFAM" id="SSF52540">
    <property type="entry name" value="P-loop containing nucleoside triphosphate hydrolases"/>
    <property type="match status" value="1"/>
</dbReference>
<keyword evidence="15" id="KW-1185">Reference proteome</keyword>
<dbReference type="GO" id="GO:0004386">
    <property type="term" value="F:helicase activity"/>
    <property type="evidence" value="ECO:0007669"/>
    <property type="project" value="UniProtKB-UniRule"/>
</dbReference>
<keyword evidence="5 9" id="KW-0067">ATP-binding</keyword>
<dbReference type="Pfam" id="PF07497">
    <property type="entry name" value="Rho_RNA_bind"/>
    <property type="match status" value="1"/>
</dbReference>
<comment type="subunit">
    <text evidence="9">Homohexamer. The homohexamer assembles into an open ring structure.</text>
</comment>
<evidence type="ECO:0000256" key="11">
    <source>
        <dbReference type="PROSITE-ProRule" id="PRU01203"/>
    </source>
</evidence>
<dbReference type="RefSeq" id="WP_009139471.1">
    <property type="nucleotide sequence ID" value="NZ_JH815198.1"/>
</dbReference>
<evidence type="ECO:0000256" key="4">
    <source>
        <dbReference type="ARBA" id="ARBA00022806"/>
    </source>
</evidence>
<feature type="domain" description="Rho RNA-BD" evidence="13">
    <location>
        <begin position="410"/>
        <end position="483"/>
    </location>
</feature>
<dbReference type="InterPro" id="IPR011112">
    <property type="entry name" value="Rho-like_N"/>
</dbReference>
<feature type="compositionally biased region" description="Low complexity" evidence="12">
    <location>
        <begin position="12"/>
        <end position="29"/>
    </location>
</feature>
<dbReference type="PANTHER" id="PTHR46425:SF1">
    <property type="entry name" value="TRANSCRIPTION TERMINATION FACTOR RHO"/>
    <property type="match status" value="1"/>
</dbReference>
<reference evidence="14 15" key="1">
    <citation type="submission" date="2012-08" db="EMBL/GenBank/DDBJ databases">
        <title>The Genome Sequence of Slackia piriformis YIT 12062.</title>
        <authorList>
            <consortium name="The Broad Institute Genome Sequencing Platform"/>
            <person name="Earl A."/>
            <person name="Ward D."/>
            <person name="Feldgarden M."/>
            <person name="Gevers D."/>
            <person name="Morotomi M."/>
            <person name="Walker B."/>
            <person name="Young S.K."/>
            <person name="Zeng Q."/>
            <person name="Gargeya S."/>
            <person name="Fitzgerald M."/>
            <person name="Haas B."/>
            <person name="Abouelleil A."/>
            <person name="Alvarado L."/>
            <person name="Arachchi H.M."/>
            <person name="Berlin A.M."/>
            <person name="Chapman S.B."/>
            <person name="Goldberg J."/>
            <person name="Griggs A."/>
            <person name="Gujja S."/>
            <person name="Hansen M."/>
            <person name="Howarth C."/>
            <person name="Imamovic A."/>
            <person name="Larimer J."/>
            <person name="McCowen C."/>
            <person name="Montmayeur A."/>
            <person name="Murphy C."/>
            <person name="Neiman D."/>
            <person name="Pearson M."/>
            <person name="Priest M."/>
            <person name="Roberts A."/>
            <person name="Saif S."/>
            <person name="Shea T."/>
            <person name="Sisk P."/>
            <person name="Sykes S."/>
            <person name="Wortman J."/>
            <person name="Nusbaum C."/>
            <person name="Birren B."/>
        </authorList>
    </citation>
    <scope>NUCLEOTIDE SEQUENCE [LARGE SCALE GENOMIC DNA]</scope>
    <source>
        <strain evidence="14 15">YIT 12062</strain>
    </source>
</reference>
<dbReference type="EMBL" id="ADMD01000007">
    <property type="protein sequence ID" value="EJZ83752.1"/>
    <property type="molecule type" value="Genomic_DNA"/>
</dbReference>
<feature type="compositionally biased region" description="Basic and acidic residues" evidence="12">
    <location>
        <begin position="239"/>
        <end position="301"/>
    </location>
</feature>
<feature type="compositionally biased region" description="Basic and acidic residues" evidence="12">
    <location>
        <begin position="326"/>
        <end position="346"/>
    </location>
</feature>
<sequence>MISDEMTKAEAAEAPASASIAPADAGKAAEAQQTEAPKKRVGRPRKKTEADEKPASEEGQKEAPASSRRASASSRVSAKEATAPMGEMSGSADESAAPKRVTRTTRKKAASDEEAENAAPRKRTRRAAGDSAEVSSSDRASEKPRQEMIQFDSDASSAKSDESSSRAENAAATDQEASSKPATRKRPGRSTKLRMAIEAAESADEKAGKASEDADALQESSDEEKPARRRLARSRKAKTASEQHEQGAEESASRDDAGSVEERQKDGGSEHRGDVEKSGSELSEDAKNHEKQDRRERDYRSQRNQQRQNQRERRQNKQNGKQDGQQNRDRGNDRRDRDRDRGNEQHRRQRRTHSQNREPIAPKTNMEELAKLKVAELREKAAELGLDATGLKKAELVEKVYEAAVRAEGFIEVEGILDVLQDGYGFLRTKGYLPSENDVYVGLATIRRNGLRKGDLVKGQTRPARENEKYAALQQVLAVNGMPVDEQGERVRFGDLTPVFPDECLIMEHGKSTITARVIDLVSPIGKGQRGLIVSPPKAGKTTVLKDIAAAITANNPEVHLMCLLVDERPEEVTDMQRSIKGEVIASTFDMPTENHIAVSELVIERAKRLVERGEDVVVLLDSLTRLARAYNLAQPASGRILSGGVDSTALYPPKRFLGAARNIEGGGSLTILASALIETGSKMDEVIFEEFKGTGNMELKLDRSLADRRVFPAIDPVASGTRREDLLLNPQEAPLIWAVRRILSNMNSTERAMDMLIKSLKQTDNNQEFLLRTAKKAQGNRDAENIEF</sequence>
<evidence type="ECO:0000256" key="6">
    <source>
        <dbReference type="ARBA" id="ARBA00022884"/>
    </source>
</evidence>
<comment type="similarity">
    <text evidence="9 11">Belongs to the Rho family.</text>
</comment>
<feature type="compositionally biased region" description="Low complexity" evidence="12">
    <location>
        <begin position="63"/>
        <end position="76"/>
    </location>
</feature>